<protein>
    <submittedName>
        <fullName evidence="3">Pentatricopeptide repeat-containing protein 2, mitochondrial-like</fullName>
    </submittedName>
</protein>
<feature type="region of interest" description="Disordered" evidence="1">
    <location>
        <begin position="362"/>
        <end position="407"/>
    </location>
</feature>
<evidence type="ECO:0000313" key="2">
    <source>
        <dbReference type="Proteomes" id="UP000694941"/>
    </source>
</evidence>
<dbReference type="PANTHER" id="PTHR14700">
    <property type="entry name" value="PENTATRICOPEPTIDE REPEAT-CONTAINING PROTEIN 2, MITOCHONDRIAL"/>
    <property type="match status" value="1"/>
</dbReference>
<name>A0ABM1BFP9_LIMPO</name>
<dbReference type="PANTHER" id="PTHR14700:SF0">
    <property type="entry name" value="PENTATRICOPEPTIDE REPEAT-CONTAINING PROTEIN 2, MITOCHONDRIAL"/>
    <property type="match status" value="1"/>
</dbReference>
<sequence length="407" mass="47239">MATAISRHVVQVFRLRPTFISNKILQDLKSKNYVGFRLIYTEQFLGIDKYKEQRERIKSQFGSMKERFHARMTQYFNNDGQPMVFTEDLKNMVYLAEDKGDDIELCLKMMQRFNQQNRELRFSTFVFGPVAMRLFYFLDKPDIVLQALNDEQLDGFFDQITSYHIALDLLFKHQRYQDLVDCYEHLRTKQLYGTKFPRECMVLVLAACYKLNTTASYQHALELVKQAREAGANIIRKGVAFMAALAVNQNDPKTAMEILAMTPQQNYITVKNLRIITLAELDRLDDVFPILRSIVDQDVPKMIKTTNEISQTTMEKIQVAVERLGDKEMTHIFEQICRALKDGDHINPSSLDDLLCTAVKSKPPPRDKPWIEGSGLHSSHRPPQSSFPGSYSRNTMHQRQGLRDMDE</sequence>
<gene>
    <name evidence="3" type="primary">LOC106465401</name>
</gene>
<proteinExistence type="predicted"/>
<evidence type="ECO:0000256" key="1">
    <source>
        <dbReference type="SAM" id="MobiDB-lite"/>
    </source>
</evidence>
<dbReference type="RefSeq" id="XP_013781079.1">
    <property type="nucleotide sequence ID" value="XM_013925625.2"/>
</dbReference>
<accession>A0ABM1BFP9</accession>
<dbReference type="InterPro" id="IPR034629">
    <property type="entry name" value="PTCD2"/>
</dbReference>
<dbReference type="GeneID" id="106465401"/>
<dbReference type="Proteomes" id="UP000694941">
    <property type="component" value="Unplaced"/>
</dbReference>
<evidence type="ECO:0000313" key="3">
    <source>
        <dbReference type="RefSeq" id="XP_013781079.1"/>
    </source>
</evidence>
<reference evidence="3" key="1">
    <citation type="submission" date="2025-08" db="UniProtKB">
        <authorList>
            <consortium name="RefSeq"/>
        </authorList>
    </citation>
    <scope>IDENTIFICATION</scope>
    <source>
        <tissue evidence="3">Muscle</tissue>
    </source>
</reference>
<keyword evidence="2" id="KW-1185">Reference proteome</keyword>
<feature type="compositionally biased region" description="Polar residues" evidence="1">
    <location>
        <begin position="381"/>
        <end position="398"/>
    </location>
</feature>
<organism evidence="2 3">
    <name type="scientific">Limulus polyphemus</name>
    <name type="common">Atlantic horseshoe crab</name>
    <dbReference type="NCBI Taxonomy" id="6850"/>
    <lineage>
        <taxon>Eukaryota</taxon>
        <taxon>Metazoa</taxon>
        <taxon>Ecdysozoa</taxon>
        <taxon>Arthropoda</taxon>
        <taxon>Chelicerata</taxon>
        <taxon>Merostomata</taxon>
        <taxon>Xiphosura</taxon>
        <taxon>Limulidae</taxon>
        <taxon>Limulus</taxon>
    </lineage>
</organism>